<reference evidence="2" key="1">
    <citation type="submission" date="2021-01" db="EMBL/GenBank/DDBJ databases">
        <title>Fulvivirga kasyanovii gen. nov., sp nov., a novel member of the phylum Bacteroidetes isolated from seawater in a mussel farm.</title>
        <authorList>
            <person name="Zhao L.-H."/>
            <person name="Wang Z.-J."/>
        </authorList>
    </citation>
    <scope>NUCLEOTIDE SEQUENCE</scope>
    <source>
        <strain evidence="2">29W222</strain>
    </source>
</reference>
<evidence type="ECO:0000313" key="2">
    <source>
        <dbReference type="EMBL" id="MBL6445093.1"/>
    </source>
</evidence>
<comment type="caution">
    <text evidence="2">The sequence shown here is derived from an EMBL/GenBank/DDBJ whole genome shotgun (WGS) entry which is preliminary data.</text>
</comment>
<protein>
    <submittedName>
        <fullName evidence="2">Uncharacterized protein</fullName>
    </submittedName>
</protein>
<dbReference type="EMBL" id="JAEUGD010000004">
    <property type="protein sequence ID" value="MBL6445093.1"/>
    <property type="molecule type" value="Genomic_DNA"/>
</dbReference>
<accession>A0A937FUA7</accession>
<evidence type="ECO:0000313" key="3">
    <source>
        <dbReference type="Proteomes" id="UP000614216"/>
    </source>
</evidence>
<keyword evidence="1" id="KW-0812">Transmembrane</keyword>
<dbReference type="RefSeq" id="WP_202854635.1">
    <property type="nucleotide sequence ID" value="NZ_JAEUGD010000004.1"/>
</dbReference>
<keyword evidence="1" id="KW-0472">Membrane</keyword>
<keyword evidence="3" id="KW-1185">Reference proteome</keyword>
<dbReference type="AlphaFoldDB" id="A0A937FUA7"/>
<feature type="transmembrane region" description="Helical" evidence="1">
    <location>
        <begin position="7"/>
        <end position="27"/>
    </location>
</feature>
<gene>
    <name evidence="2" type="ORF">JMN32_02160</name>
</gene>
<dbReference type="Proteomes" id="UP000614216">
    <property type="component" value="Unassembled WGS sequence"/>
</dbReference>
<sequence>MNKIIKIVFLIIMLAIPLAIFMFLRIFGENQFDIPVYYTDGVDKSYVGCSYADGQFLVPDSLTNGEVSLFMFFKNNETYNLKELNNQLNRLMELYAGDTPKVSIFAADSLSGVSRLDITSLPKQSIWSIMTCAFVTDTYNQFILVDAEGRIRGYYDTDLGEMDRLVVEIKILLENGARK</sequence>
<evidence type="ECO:0000256" key="1">
    <source>
        <dbReference type="SAM" id="Phobius"/>
    </source>
</evidence>
<proteinExistence type="predicted"/>
<organism evidence="2 3">
    <name type="scientific">Fulvivirga marina</name>
    <dbReference type="NCBI Taxonomy" id="2494733"/>
    <lineage>
        <taxon>Bacteria</taxon>
        <taxon>Pseudomonadati</taxon>
        <taxon>Bacteroidota</taxon>
        <taxon>Cytophagia</taxon>
        <taxon>Cytophagales</taxon>
        <taxon>Fulvivirgaceae</taxon>
        <taxon>Fulvivirga</taxon>
    </lineage>
</organism>
<keyword evidence="1" id="KW-1133">Transmembrane helix</keyword>
<name>A0A937FUA7_9BACT</name>